<accession>A0A2I0VHP6</accession>
<dbReference type="AlphaFoldDB" id="A0A2I0VHP6"/>
<dbReference type="EMBL" id="KZ503556">
    <property type="protein sequence ID" value="PKU62945.1"/>
    <property type="molecule type" value="Genomic_DNA"/>
</dbReference>
<dbReference type="Proteomes" id="UP000233837">
    <property type="component" value="Unassembled WGS sequence"/>
</dbReference>
<gene>
    <name evidence="1" type="ORF">MA16_Dca023546</name>
</gene>
<sequence>MLNKLKGEIVKMMMLIQLELMWKYKQMLGEGKKISKFSYLELGNFLSDDGNTVKLHDLNEKENASKLINSLFVKVLVVNLLLILNIPEQGINDTEKDFSLVKKKKSKQLKDLGLISTNSRRRRMELDEKVTMGRSSPTIY</sequence>
<name>A0A2I0VHP6_9ASPA</name>
<reference evidence="1 2" key="1">
    <citation type="journal article" date="2016" name="Sci. Rep.">
        <title>The Dendrobium catenatum Lindl. genome sequence provides insights into polysaccharide synthase, floral development and adaptive evolution.</title>
        <authorList>
            <person name="Zhang G.Q."/>
            <person name="Xu Q."/>
            <person name="Bian C."/>
            <person name="Tsai W.C."/>
            <person name="Yeh C.M."/>
            <person name="Liu K.W."/>
            <person name="Yoshida K."/>
            <person name="Zhang L.S."/>
            <person name="Chang S.B."/>
            <person name="Chen F."/>
            <person name="Shi Y."/>
            <person name="Su Y.Y."/>
            <person name="Zhang Y.Q."/>
            <person name="Chen L.J."/>
            <person name="Yin Y."/>
            <person name="Lin M."/>
            <person name="Huang H."/>
            <person name="Deng H."/>
            <person name="Wang Z.W."/>
            <person name="Zhu S.L."/>
            <person name="Zhao X."/>
            <person name="Deng C."/>
            <person name="Niu S.C."/>
            <person name="Huang J."/>
            <person name="Wang M."/>
            <person name="Liu G.H."/>
            <person name="Yang H.J."/>
            <person name="Xiao X.J."/>
            <person name="Hsiao Y.Y."/>
            <person name="Wu W.L."/>
            <person name="Chen Y.Y."/>
            <person name="Mitsuda N."/>
            <person name="Ohme-Takagi M."/>
            <person name="Luo Y.B."/>
            <person name="Van de Peer Y."/>
            <person name="Liu Z.J."/>
        </authorList>
    </citation>
    <scope>NUCLEOTIDE SEQUENCE [LARGE SCALE GENOMIC DNA]</scope>
    <source>
        <tissue evidence="1">The whole plant</tissue>
    </source>
</reference>
<reference evidence="1 2" key="2">
    <citation type="journal article" date="2017" name="Nature">
        <title>The Apostasia genome and the evolution of orchids.</title>
        <authorList>
            <person name="Zhang G.Q."/>
            <person name="Liu K.W."/>
            <person name="Li Z."/>
            <person name="Lohaus R."/>
            <person name="Hsiao Y.Y."/>
            <person name="Niu S.C."/>
            <person name="Wang J.Y."/>
            <person name="Lin Y.C."/>
            <person name="Xu Q."/>
            <person name="Chen L.J."/>
            <person name="Yoshida K."/>
            <person name="Fujiwara S."/>
            <person name="Wang Z.W."/>
            <person name="Zhang Y.Q."/>
            <person name="Mitsuda N."/>
            <person name="Wang M."/>
            <person name="Liu G.H."/>
            <person name="Pecoraro L."/>
            <person name="Huang H.X."/>
            <person name="Xiao X.J."/>
            <person name="Lin M."/>
            <person name="Wu X.Y."/>
            <person name="Wu W.L."/>
            <person name="Chen Y.Y."/>
            <person name="Chang S.B."/>
            <person name="Sakamoto S."/>
            <person name="Ohme-Takagi M."/>
            <person name="Yagi M."/>
            <person name="Zeng S.J."/>
            <person name="Shen C.Y."/>
            <person name="Yeh C.M."/>
            <person name="Luo Y.B."/>
            <person name="Tsai W.C."/>
            <person name="Van de Peer Y."/>
            <person name="Liu Z.J."/>
        </authorList>
    </citation>
    <scope>NUCLEOTIDE SEQUENCE [LARGE SCALE GENOMIC DNA]</scope>
    <source>
        <tissue evidence="1">The whole plant</tissue>
    </source>
</reference>
<organism evidence="1 2">
    <name type="scientific">Dendrobium catenatum</name>
    <dbReference type="NCBI Taxonomy" id="906689"/>
    <lineage>
        <taxon>Eukaryota</taxon>
        <taxon>Viridiplantae</taxon>
        <taxon>Streptophyta</taxon>
        <taxon>Embryophyta</taxon>
        <taxon>Tracheophyta</taxon>
        <taxon>Spermatophyta</taxon>
        <taxon>Magnoliopsida</taxon>
        <taxon>Liliopsida</taxon>
        <taxon>Asparagales</taxon>
        <taxon>Orchidaceae</taxon>
        <taxon>Epidendroideae</taxon>
        <taxon>Malaxideae</taxon>
        <taxon>Dendrobiinae</taxon>
        <taxon>Dendrobium</taxon>
    </lineage>
</organism>
<evidence type="ECO:0000313" key="1">
    <source>
        <dbReference type="EMBL" id="PKU62945.1"/>
    </source>
</evidence>
<keyword evidence="2" id="KW-1185">Reference proteome</keyword>
<evidence type="ECO:0000313" key="2">
    <source>
        <dbReference type="Proteomes" id="UP000233837"/>
    </source>
</evidence>
<protein>
    <submittedName>
        <fullName evidence="1">Uncharacterized protein</fullName>
    </submittedName>
</protein>
<proteinExistence type="predicted"/>